<keyword evidence="3" id="KW-1185">Reference proteome</keyword>
<feature type="compositionally biased region" description="Acidic residues" evidence="1">
    <location>
        <begin position="216"/>
        <end position="229"/>
    </location>
</feature>
<name>A0A183CVV9_9BILA</name>
<organism evidence="4">
    <name type="scientific">Gongylonema pulchrum</name>
    <dbReference type="NCBI Taxonomy" id="637853"/>
    <lineage>
        <taxon>Eukaryota</taxon>
        <taxon>Metazoa</taxon>
        <taxon>Ecdysozoa</taxon>
        <taxon>Nematoda</taxon>
        <taxon>Chromadorea</taxon>
        <taxon>Rhabditida</taxon>
        <taxon>Spirurina</taxon>
        <taxon>Spiruromorpha</taxon>
        <taxon>Spiruroidea</taxon>
        <taxon>Gongylonematidae</taxon>
        <taxon>Gongylonema</taxon>
    </lineage>
</organism>
<feature type="compositionally biased region" description="Basic residues" evidence="1">
    <location>
        <begin position="80"/>
        <end position="90"/>
    </location>
</feature>
<feature type="compositionally biased region" description="Polar residues" evidence="1">
    <location>
        <begin position="31"/>
        <end position="42"/>
    </location>
</feature>
<feature type="compositionally biased region" description="Basic and acidic residues" evidence="1">
    <location>
        <begin position="205"/>
        <end position="215"/>
    </location>
</feature>
<sequence>MHILRLEGNKESLALGKEHFRHVQQVNDLKLGNSQETVASNTSEERYPVTRRTCSPNASCATLQDDGEGSQRKEQEVPKKTKKKRKKRKREASGSGESDSQQLAKGEVPNWQKLTAEDIDDMLPSDSDDEVENTAEQTADAIVHPSSRSIPAYNFYFTNDDGVQCATDELKQLHERFERVVLERIAKQKSSQPKSDPPETPAFHDNCKCGHHSDTETESEDEQSEEGESDSNSGSADNPADGKDTAPDYLAMSETVKHSTLAKREIFRKKNHPAALHHDLCFNEAGQMNDGPECRCSWAAKQFGVRHSKYAGEVVFDKCEPLTSTVLRRSTKIPYDNKTYQLEGFSLFFHKPLPANFPQNPLSKWASEYQIQFVQAAVPENFTVKDLELFHDYLFTEIMEMYDLKRYPLDNTDGCPYYHCMPRFVCNVSVVLNFLIDNFRHFVTETEARTLKNDNAAFEYFAERTRGSLVMNANKVSKSFKISEKEQAKGRSKVKLTFYVEHRKISL</sequence>
<evidence type="ECO:0000313" key="3">
    <source>
        <dbReference type="Proteomes" id="UP000271098"/>
    </source>
</evidence>
<evidence type="ECO:0000313" key="2">
    <source>
        <dbReference type="EMBL" id="VDK28368.1"/>
    </source>
</evidence>
<reference evidence="2 3" key="2">
    <citation type="submission" date="2018-11" db="EMBL/GenBank/DDBJ databases">
        <authorList>
            <consortium name="Pathogen Informatics"/>
        </authorList>
    </citation>
    <scope>NUCLEOTIDE SEQUENCE [LARGE SCALE GENOMIC DNA]</scope>
</reference>
<feature type="compositionally biased region" description="Basic and acidic residues" evidence="1">
    <location>
        <begin position="69"/>
        <end position="79"/>
    </location>
</feature>
<protein>
    <submittedName>
        <fullName evidence="4">Mab-21 domain-containing protein</fullName>
    </submittedName>
</protein>
<reference evidence="4" key="1">
    <citation type="submission" date="2016-06" db="UniProtKB">
        <authorList>
            <consortium name="WormBaseParasite"/>
        </authorList>
    </citation>
    <scope>IDENTIFICATION</scope>
</reference>
<feature type="region of interest" description="Disordered" evidence="1">
    <location>
        <begin position="186"/>
        <end position="247"/>
    </location>
</feature>
<accession>A0A183CVV9</accession>
<evidence type="ECO:0000313" key="4">
    <source>
        <dbReference type="WBParaSite" id="GPUH_0000060001-mRNA-1"/>
    </source>
</evidence>
<dbReference type="Proteomes" id="UP000271098">
    <property type="component" value="Unassembled WGS sequence"/>
</dbReference>
<dbReference type="EMBL" id="UYRT01000567">
    <property type="protein sequence ID" value="VDK28368.1"/>
    <property type="molecule type" value="Genomic_DNA"/>
</dbReference>
<proteinExistence type="predicted"/>
<dbReference type="WBParaSite" id="GPUH_0000060001-mRNA-1">
    <property type="protein sequence ID" value="GPUH_0000060001-mRNA-1"/>
    <property type="gene ID" value="GPUH_0000060001"/>
</dbReference>
<feature type="compositionally biased region" description="Acidic residues" evidence="1">
    <location>
        <begin position="117"/>
        <end position="133"/>
    </location>
</feature>
<gene>
    <name evidence="2" type="ORF">GPUH_LOCUS600</name>
</gene>
<dbReference type="OrthoDB" id="67027at2759"/>
<evidence type="ECO:0000256" key="1">
    <source>
        <dbReference type="SAM" id="MobiDB-lite"/>
    </source>
</evidence>
<feature type="region of interest" description="Disordered" evidence="1">
    <location>
        <begin position="31"/>
        <end position="145"/>
    </location>
</feature>
<feature type="compositionally biased region" description="Polar residues" evidence="1">
    <location>
        <begin position="52"/>
        <end position="62"/>
    </location>
</feature>
<dbReference type="AlphaFoldDB" id="A0A183CVV9"/>